<protein>
    <submittedName>
        <fullName evidence="4">Unnamed protein product</fullName>
    </submittedName>
</protein>
<evidence type="ECO:0000259" key="3">
    <source>
        <dbReference type="PROSITE" id="PS50200"/>
    </source>
</evidence>
<feature type="compositionally biased region" description="Polar residues" evidence="1">
    <location>
        <begin position="228"/>
        <end position="239"/>
    </location>
</feature>
<evidence type="ECO:0000259" key="2">
    <source>
        <dbReference type="PROSITE" id="PS50105"/>
    </source>
</evidence>
<dbReference type="CDD" id="cd01786">
    <property type="entry name" value="RA_STE50"/>
    <property type="match status" value="1"/>
</dbReference>
<evidence type="ECO:0000313" key="4">
    <source>
        <dbReference type="EMBL" id="GMG38551.1"/>
    </source>
</evidence>
<reference evidence="4" key="1">
    <citation type="submission" date="2023-04" db="EMBL/GenBank/DDBJ databases">
        <title>Ambrosiozyma monospora NBRC 1965.</title>
        <authorList>
            <person name="Ichikawa N."/>
            <person name="Sato H."/>
            <person name="Tonouchi N."/>
        </authorList>
    </citation>
    <scope>NUCLEOTIDE SEQUENCE</scope>
    <source>
        <strain evidence="4">NBRC 1965</strain>
    </source>
</reference>
<dbReference type="InterPro" id="IPR001660">
    <property type="entry name" value="SAM"/>
</dbReference>
<feature type="region of interest" description="Disordered" evidence="1">
    <location>
        <begin position="167"/>
        <end position="201"/>
    </location>
</feature>
<feature type="compositionally biased region" description="Polar residues" evidence="1">
    <location>
        <begin position="251"/>
        <end position="271"/>
    </location>
</feature>
<feature type="compositionally biased region" description="Acidic residues" evidence="1">
    <location>
        <begin position="406"/>
        <end position="415"/>
    </location>
</feature>
<dbReference type="Gene3D" id="1.10.150.50">
    <property type="entry name" value="Transcription Factor, Ets-1"/>
    <property type="match status" value="1"/>
</dbReference>
<dbReference type="InterPro" id="IPR029071">
    <property type="entry name" value="Ubiquitin-like_domsf"/>
</dbReference>
<feature type="region of interest" description="Disordered" evidence="1">
    <location>
        <begin position="222"/>
        <end position="272"/>
    </location>
</feature>
<dbReference type="GO" id="GO:0007165">
    <property type="term" value="P:signal transduction"/>
    <property type="evidence" value="ECO:0007669"/>
    <property type="project" value="InterPro"/>
</dbReference>
<feature type="compositionally biased region" description="Gly residues" evidence="1">
    <location>
        <begin position="416"/>
        <end position="431"/>
    </location>
</feature>
<dbReference type="PROSITE" id="PS50200">
    <property type="entry name" value="RA"/>
    <property type="match status" value="1"/>
</dbReference>
<dbReference type="InterPro" id="IPR000159">
    <property type="entry name" value="RA_dom"/>
</dbReference>
<feature type="domain" description="SAM" evidence="2">
    <location>
        <begin position="29"/>
        <end position="93"/>
    </location>
</feature>
<dbReference type="AlphaFoldDB" id="A0A9W6Z1C0"/>
<sequence>MPSYKLARPTSLVLPSSNKSITSNDLLSWKNDQILLWLKNNNFGDDIIDAFRTHNITGLTLPYLNTEELKDMGIMNLKKRLTLMSQINDLLIDKGLSQLKLSSSSHPVMNKLQTLMISTNLVSSLSEAIEGSVSVPGSASSVGSATSRNLINQFNRLKEDLLPVLKETKDKKPLPTPDHTTSASASISASGGSPNKLHSSRHNITAKKASYRRSISSPPIISPIVYDQNDQPISGQLPNSSTVSVHTSTTGNQPRSPSRPQLLQAGSSTSINRHHHHLRPSILSAQSSNSVVNPVNVASPPVLGNGGSVMASPNFSTTTVNTSSMSHKNEPLKQLRAKTDDPCYKILQSAMKRHNLDQNEWKNYVLVICYGGDQERIIGYDEKPVVVFKELNEMGLNPSMMLRQVDDDEYDDDSDGFGGSKNGGSTPGGRL</sequence>
<dbReference type="SMART" id="SM00314">
    <property type="entry name" value="RA"/>
    <property type="match status" value="1"/>
</dbReference>
<feature type="region of interest" description="Disordered" evidence="1">
    <location>
        <begin position="405"/>
        <end position="431"/>
    </location>
</feature>
<feature type="domain" description="Ras-associating" evidence="3">
    <location>
        <begin position="333"/>
        <end position="407"/>
    </location>
</feature>
<name>A0A9W6Z1C0_AMBMO</name>
<organism evidence="4 5">
    <name type="scientific">Ambrosiozyma monospora</name>
    <name type="common">Yeast</name>
    <name type="synonym">Endomycopsis monosporus</name>
    <dbReference type="NCBI Taxonomy" id="43982"/>
    <lineage>
        <taxon>Eukaryota</taxon>
        <taxon>Fungi</taxon>
        <taxon>Dikarya</taxon>
        <taxon>Ascomycota</taxon>
        <taxon>Saccharomycotina</taxon>
        <taxon>Pichiomycetes</taxon>
        <taxon>Pichiales</taxon>
        <taxon>Pichiaceae</taxon>
        <taxon>Ambrosiozyma</taxon>
    </lineage>
</organism>
<dbReference type="OrthoDB" id="445896at2759"/>
<proteinExistence type="predicted"/>
<dbReference type="InterPro" id="IPR013761">
    <property type="entry name" value="SAM/pointed_sf"/>
</dbReference>
<gene>
    <name evidence="4" type="ORF">Amon01_000497800</name>
</gene>
<keyword evidence="5" id="KW-1185">Reference proteome</keyword>
<dbReference type="Pfam" id="PF00788">
    <property type="entry name" value="RA"/>
    <property type="match status" value="1"/>
</dbReference>
<dbReference type="PROSITE" id="PS50105">
    <property type="entry name" value="SAM_DOMAIN"/>
    <property type="match status" value="1"/>
</dbReference>
<evidence type="ECO:0000256" key="1">
    <source>
        <dbReference type="SAM" id="MobiDB-lite"/>
    </source>
</evidence>
<accession>A0A9W6Z1C0</accession>
<dbReference type="Proteomes" id="UP001165063">
    <property type="component" value="Unassembled WGS sequence"/>
</dbReference>
<dbReference type="EMBL" id="BSXU01002576">
    <property type="protein sequence ID" value="GMG38551.1"/>
    <property type="molecule type" value="Genomic_DNA"/>
</dbReference>
<evidence type="ECO:0000313" key="5">
    <source>
        <dbReference type="Proteomes" id="UP001165063"/>
    </source>
</evidence>
<dbReference type="Gene3D" id="3.10.20.90">
    <property type="entry name" value="Phosphatidylinositol 3-kinase Catalytic Subunit, Chain A, domain 1"/>
    <property type="match status" value="1"/>
</dbReference>
<dbReference type="SMART" id="SM00454">
    <property type="entry name" value="SAM"/>
    <property type="match status" value="1"/>
</dbReference>
<feature type="compositionally biased region" description="Low complexity" evidence="1">
    <location>
        <begin position="182"/>
        <end position="193"/>
    </location>
</feature>
<dbReference type="SUPFAM" id="SSF54236">
    <property type="entry name" value="Ubiquitin-like"/>
    <property type="match status" value="1"/>
</dbReference>
<comment type="caution">
    <text evidence="4">The sequence shown here is derived from an EMBL/GenBank/DDBJ whole genome shotgun (WGS) entry which is preliminary data.</text>
</comment>
<dbReference type="Pfam" id="PF07647">
    <property type="entry name" value="SAM_2"/>
    <property type="match status" value="1"/>
</dbReference>
<feature type="compositionally biased region" description="Low complexity" evidence="1">
    <location>
        <begin position="240"/>
        <end position="250"/>
    </location>
</feature>
<dbReference type="SUPFAM" id="SSF47769">
    <property type="entry name" value="SAM/Pointed domain"/>
    <property type="match status" value="1"/>
</dbReference>